<sequence>MFLTTAIRNCNQAAADHYSPCKRMQGRSCPGNQTAHTEANTRKAFFSMACASNHCKTVIGRRDPSVVQNGLVRDDKVKGSCCM</sequence>
<dbReference type="RefSeq" id="YP_164214.1">
    <property type="nucleotide sequence ID" value="NC_006549.1"/>
</dbReference>
<protein>
    <submittedName>
        <fullName evidence="1">Uncharacterized protein</fullName>
    </submittedName>
</protein>
<proteinExistence type="predicted"/>
<dbReference type="Proteomes" id="UP000172127">
    <property type="component" value="Segment"/>
</dbReference>
<accession>Q5YFE6</accession>
<evidence type="ECO:0000313" key="1">
    <source>
        <dbReference type="EMBL" id="AAS18134.1"/>
    </source>
</evidence>
<evidence type="ECO:0000313" key="2">
    <source>
        <dbReference type="Proteomes" id="UP000172127"/>
    </source>
</evidence>
<dbReference type="GeneID" id="3197033"/>
<reference evidence="1 2" key="1">
    <citation type="journal article" date="2004" name="J. Virol.">
        <title>Functional genomics analysis of Singapore grouper iridovirus: complete sequence determination and proteomic analysis.</title>
        <authorList>
            <person name="Song W.J."/>
            <person name="Qin Q.W."/>
            <person name="Qiu J."/>
            <person name="Huang C.H."/>
            <person name="Wang F."/>
            <person name="Hew C.L."/>
        </authorList>
    </citation>
    <scope>NUCLEOTIDE SEQUENCE [LARGE SCALE GENOMIC DNA]</scope>
</reference>
<dbReference type="KEGG" id="vg:3197033"/>
<keyword evidence="2" id="KW-1185">Reference proteome</keyword>
<name>Q5YFE6_9VIRU</name>
<organism evidence="1 2">
    <name type="scientific">Singapore grouper iridovirus</name>
    <dbReference type="NCBI Taxonomy" id="262968"/>
    <lineage>
        <taxon>Viruses</taxon>
        <taxon>Varidnaviria</taxon>
        <taxon>Bamfordvirae</taxon>
        <taxon>Nucleocytoviricota</taxon>
        <taxon>Megaviricetes</taxon>
        <taxon>Pimascovirales</taxon>
        <taxon>Pimascovirales incertae sedis</taxon>
        <taxon>Iridoviridae</taxon>
        <taxon>Alphairidovirinae</taxon>
        <taxon>Ranavirus</taxon>
        <taxon>Ranavirus epinephelus1</taxon>
    </lineage>
</organism>
<gene>
    <name evidence="1" type="ORF">ORF119R</name>
</gene>
<dbReference type="EMBL" id="AY521625">
    <property type="protein sequence ID" value="AAS18134.1"/>
    <property type="molecule type" value="Genomic_DNA"/>
</dbReference>